<feature type="region of interest" description="Disordered" evidence="8">
    <location>
        <begin position="384"/>
        <end position="419"/>
    </location>
</feature>
<evidence type="ECO:0000256" key="8">
    <source>
        <dbReference type="SAM" id="MobiDB-lite"/>
    </source>
</evidence>
<dbReference type="NCBIfam" id="TIGR01297">
    <property type="entry name" value="CDF"/>
    <property type="match status" value="1"/>
</dbReference>
<keyword evidence="3" id="KW-0813">Transport</keyword>
<dbReference type="Proteomes" id="UP001270362">
    <property type="component" value="Unassembled WGS sequence"/>
</dbReference>
<keyword evidence="7 9" id="KW-0472">Membrane</keyword>
<feature type="transmembrane region" description="Helical" evidence="9">
    <location>
        <begin position="113"/>
        <end position="134"/>
    </location>
</feature>
<feature type="transmembrane region" description="Helical" evidence="9">
    <location>
        <begin position="214"/>
        <end position="243"/>
    </location>
</feature>
<evidence type="ECO:0000256" key="6">
    <source>
        <dbReference type="ARBA" id="ARBA00022989"/>
    </source>
</evidence>
<keyword evidence="5" id="KW-0862">Zinc</keyword>
<evidence type="ECO:0000313" key="12">
    <source>
        <dbReference type="EMBL" id="KAK3688514.1"/>
    </source>
</evidence>
<dbReference type="InterPro" id="IPR027469">
    <property type="entry name" value="Cation_efflux_TMD_sf"/>
</dbReference>
<organism evidence="12 13">
    <name type="scientific">Podospora appendiculata</name>
    <dbReference type="NCBI Taxonomy" id="314037"/>
    <lineage>
        <taxon>Eukaryota</taxon>
        <taxon>Fungi</taxon>
        <taxon>Dikarya</taxon>
        <taxon>Ascomycota</taxon>
        <taxon>Pezizomycotina</taxon>
        <taxon>Sordariomycetes</taxon>
        <taxon>Sordariomycetidae</taxon>
        <taxon>Sordariales</taxon>
        <taxon>Podosporaceae</taxon>
        <taxon>Podospora</taxon>
    </lineage>
</organism>
<dbReference type="PANTHER" id="PTHR45820">
    <property type="entry name" value="FI23527P1"/>
    <property type="match status" value="1"/>
</dbReference>
<feature type="domain" description="Cation efflux protein transmembrane" evidence="10">
    <location>
        <begin position="11"/>
        <end position="279"/>
    </location>
</feature>
<feature type="transmembrane region" description="Helical" evidence="9">
    <location>
        <begin position="82"/>
        <end position="101"/>
    </location>
</feature>
<gene>
    <name evidence="12" type="ORF">B0T22DRAFT_459627</name>
</gene>
<dbReference type="GO" id="GO:0005385">
    <property type="term" value="F:zinc ion transmembrane transporter activity"/>
    <property type="evidence" value="ECO:0007669"/>
    <property type="project" value="TreeGrafter"/>
</dbReference>
<reference evidence="12" key="1">
    <citation type="journal article" date="2023" name="Mol. Phylogenet. Evol.">
        <title>Genome-scale phylogeny and comparative genomics of the fungal order Sordariales.</title>
        <authorList>
            <person name="Hensen N."/>
            <person name="Bonometti L."/>
            <person name="Westerberg I."/>
            <person name="Brannstrom I.O."/>
            <person name="Guillou S."/>
            <person name="Cros-Aarteil S."/>
            <person name="Calhoun S."/>
            <person name="Haridas S."/>
            <person name="Kuo A."/>
            <person name="Mondo S."/>
            <person name="Pangilinan J."/>
            <person name="Riley R."/>
            <person name="LaButti K."/>
            <person name="Andreopoulos B."/>
            <person name="Lipzen A."/>
            <person name="Chen C."/>
            <person name="Yan M."/>
            <person name="Daum C."/>
            <person name="Ng V."/>
            <person name="Clum A."/>
            <person name="Steindorff A."/>
            <person name="Ohm R.A."/>
            <person name="Martin F."/>
            <person name="Silar P."/>
            <person name="Natvig D.O."/>
            <person name="Lalanne C."/>
            <person name="Gautier V."/>
            <person name="Ament-Velasquez S.L."/>
            <person name="Kruys A."/>
            <person name="Hutchinson M.I."/>
            <person name="Powell A.J."/>
            <person name="Barry K."/>
            <person name="Miller A.N."/>
            <person name="Grigoriev I.V."/>
            <person name="Debuchy R."/>
            <person name="Gladieux P."/>
            <person name="Hiltunen Thoren M."/>
            <person name="Johannesson H."/>
        </authorList>
    </citation>
    <scope>NUCLEOTIDE SEQUENCE</scope>
    <source>
        <strain evidence="12">CBS 314.62</strain>
    </source>
</reference>
<feature type="compositionally biased region" description="Basic and acidic residues" evidence="8">
    <location>
        <begin position="140"/>
        <end position="160"/>
    </location>
</feature>
<comment type="subcellular location">
    <subcellularLocation>
        <location evidence="1">Membrane</location>
        <topology evidence="1">Multi-pass membrane protein</topology>
    </subcellularLocation>
</comment>
<dbReference type="Pfam" id="PF01545">
    <property type="entry name" value="Cation_efflux"/>
    <property type="match status" value="1"/>
</dbReference>
<dbReference type="PANTHER" id="PTHR45820:SF5">
    <property type="entry name" value="DIFFUSION FACILITATOR FAMILY METAL ION TRANSPORTER, PUTATIVE-RELATED"/>
    <property type="match status" value="1"/>
</dbReference>
<dbReference type="GO" id="GO:0006882">
    <property type="term" value="P:intracellular zinc ion homeostasis"/>
    <property type="evidence" value="ECO:0007669"/>
    <property type="project" value="TreeGrafter"/>
</dbReference>
<evidence type="ECO:0000313" key="13">
    <source>
        <dbReference type="Proteomes" id="UP001270362"/>
    </source>
</evidence>
<evidence type="ECO:0000259" key="11">
    <source>
        <dbReference type="Pfam" id="PF16916"/>
    </source>
</evidence>
<evidence type="ECO:0000256" key="3">
    <source>
        <dbReference type="ARBA" id="ARBA00022448"/>
    </source>
</evidence>
<feature type="domain" description="Cation efflux protein cytoplasmic" evidence="11">
    <location>
        <begin position="285"/>
        <end position="357"/>
    </location>
</feature>
<dbReference type="SUPFAM" id="SSF160240">
    <property type="entry name" value="Cation efflux protein cytoplasmic domain-like"/>
    <property type="match status" value="1"/>
</dbReference>
<evidence type="ECO:0000259" key="10">
    <source>
        <dbReference type="Pfam" id="PF01545"/>
    </source>
</evidence>
<dbReference type="Pfam" id="PF16916">
    <property type="entry name" value="ZT_dimer"/>
    <property type="match status" value="1"/>
</dbReference>
<dbReference type="InterPro" id="IPR058533">
    <property type="entry name" value="Cation_efflux_TM"/>
</dbReference>
<evidence type="ECO:0000256" key="2">
    <source>
        <dbReference type="ARBA" id="ARBA00008873"/>
    </source>
</evidence>
<protein>
    <submittedName>
        <fullName evidence="12">Cation efflux family protein</fullName>
    </submittedName>
</protein>
<feature type="transmembrane region" description="Helical" evidence="9">
    <location>
        <begin position="12"/>
        <end position="30"/>
    </location>
</feature>
<keyword evidence="4 9" id="KW-0812">Transmembrane</keyword>
<dbReference type="InterPro" id="IPR027470">
    <property type="entry name" value="Cation_efflux_CTD"/>
</dbReference>
<dbReference type="AlphaFoldDB" id="A0AAE0XA85"/>
<dbReference type="GO" id="GO:0016020">
    <property type="term" value="C:membrane"/>
    <property type="evidence" value="ECO:0007669"/>
    <property type="project" value="UniProtKB-SubCell"/>
</dbReference>
<comment type="caution">
    <text evidence="12">The sequence shown here is derived from an EMBL/GenBank/DDBJ whole genome shotgun (WGS) entry which is preliminary data.</text>
</comment>
<dbReference type="InterPro" id="IPR002524">
    <property type="entry name" value="Cation_efflux"/>
</dbReference>
<dbReference type="SUPFAM" id="SSF161111">
    <property type="entry name" value="Cation efflux protein transmembrane domain-like"/>
    <property type="match status" value="1"/>
</dbReference>
<keyword evidence="13" id="KW-1185">Reference proteome</keyword>
<sequence>MALKMGTKQRLIATIVISFAFFISEITVAFKTKSLALMADSFHYMNDLIGFIVALSAIIISERSHSPQHLSFGWQRARTLGAFFNGVFLLALGISIFLQSIERFIYLTPVENPKLVLIMGCVGLTLNIISAIFLHEHGGHDHGHSHGDGHEHGHDHEHGHSHNNHNQADRIECLEVPALTRDTDSAVEDCSITSHPHAEHRHVLRAITRHGRDLGMLGALIHVIGDALNNLGVIIAAIVIWFVSSPNRFYADPGVSMGISIMILLSALPLVKNSGYILLQSAPLGVELDDVKHDIEKIPGIESIHELHIWRLDQKKAVATAHLVVSDQSVANFMEKARTVRECLHAYGIHSATLQPELLPTQPQMPAAPESAISAAAAAAASSAEGGGVGSGTEMRSRAGGDVSSKTTTSGSSATGASSLSRRKGAGAAACQLICGKGLCENVMCCRTAQLG</sequence>
<dbReference type="Gene3D" id="1.20.1510.10">
    <property type="entry name" value="Cation efflux protein transmembrane domain"/>
    <property type="match status" value="1"/>
</dbReference>
<evidence type="ECO:0000256" key="1">
    <source>
        <dbReference type="ARBA" id="ARBA00004141"/>
    </source>
</evidence>
<dbReference type="EMBL" id="JAULSO010000002">
    <property type="protein sequence ID" value="KAK3688514.1"/>
    <property type="molecule type" value="Genomic_DNA"/>
</dbReference>
<accession>A0AAE0XA85</accession>
<name>A0AAE0XA85_9PEZI</name>
<reference evidence="12" key="2">
    <citation type="submission" date="2023-06" db="EMBL/GenBank/DDBJ databases">
        <authorList>
            <consortium name="Lawrence Berkeley National Laboratory"/>
            <person name="Haridas S."/>
            <person name="Hensen N."/>
            <person name="Bonometti L."/>
            <person name="Westerberg I."/>
            <person name="Brannstrom I.O."/>
            <person name="Guillou S."/>
            <person name="Cros-Aarteil S."/>
            <person name="Calhoun S."/>
            <person name="Kuo A."/>
            <person name="Mondo S."/>
            <person name="Pangilinan J."/>
            <person name="Riley R."/>
            <person name="Labutti K."/>
            <person name="Andreopoulos B."/>
            <person name="Lipzen A."/>
            <person name="Chen C."/>
            <person name="Yanf M."/>
            <person name="Daum C."/>
            <person name="Ng V."/>
            <person name="Clum A."/>
            <person name="Steindorff A."/>
            <person name="Ohm R."/>
            <person name="Martin F."/>
            <person name="Silar P."/>
            <person name="Natvig D."/>
            <person name="Lalanne C."/>
            <person name="Gautier V."/>
            <person name="Ament-Velasquez S.L."/>
            <person name="Kruys A."/>
            <person name="Hutchinson M.I."/>
            <person name="Powell A.J."/>
            <person name="Barry K."/>
            <person name="Miller A.N."/>
            <person name="Grigoriev I.V."/>
            <person name="Debuchy R."/>
            <person name="Gladieux P."/>
            <person name="Thoren M.H."/>
            <person name="Johannesson H."/>
        </authorList>
    </citation>
    <scope>NUCLEOTIDE SEQUENCE</scope>
    <source>
        <strain evidence="12">CBS 314.62</strain>
    </source>
</reference>
<feature type="region of interest" description="Disordered" evidence="8">
    <location>
        <begin position="140"/>
        <end position="166"/>
    </location>
</feature>
<keyword evidence="6 9" id="KW-1133">Transmembrane helix</keyword>
<proteinExistence type="inferred from homology"/>
<evidence type="ECO:0000256" key="9">
    <source>
        <dbReference type="SAM" id="Phobius"/>
    </source>
</evidence>
<comment type="similarity">
    <text evidence="2">Belongs to the cation diffusion facilitator (CDF) transporter (TC 2.A.4) family. SLC30A subfamily.</text>
</comment>
<feature type="compositionally biased region" description="Low complexity" evidence="8">
    <location>
        <begin position="404"/>
        <end position="419"/>
    </location>
</feature>
<feature type="transmembrane region" description="Helical" evidence="9">
    <location>
        <begin position="249"/>
        <end position="271"/>
    </location>
</feature>
<evidence type="ECO:0000256" key="7">
    <source>
        <dbReference type="ARBA" id="ARBA00023136"/>
    </source>
</evidence>
<feature type="transmembrane region" description="Helical" evidence="9">
    <location>
        <begin position="42"/>
        <end position="61"/>
    </location>
</feature>
<evidence type="ECO:0000256" key="5">
    <source>
        <dbReference type="ARBA" id="ARBA00022833"/>
    </source>
</evidence>
<evidence type="ECO:0000256" key="4">
    <source>
        <dbReference type="ARBA" id="ARBA00022692"/>
    </source>
</evidence>
<dbReference type="InterPro" id="IPR036837">
    <property type="entry name" value="Cation_efflux_CTD_sf"/>
</dbReference>